<keyword evidence="3" id="KW-1185">Reference proteome</keyword>
<evidence type="ECO:0000313" key="3">
    <source>
        <dbReference type="Proteomes" id="UP001163064"/>
    </source>
</evidence>
<dbReference type="CDD" id="cd00093">
    <property type="entry name" value="HTH_XRE"/>
    <property type="match status" value="1"/>
</dbReference>
<protein>
    <submittedName>
        <fullName evidence="2">Helix-turn-helix transcriptional regulator</fullName>
    </submittedName>
</protein>
<dbReference type="RefSeq" id="WP_266595824.1">
    <property type="nucleotide sequence ID" value="NZ_JAPHNL010000013.1"/>
</dbReference>
<dbReference type="InterPro" id="IPR041413">
    <property type="entry name" value="MLTR_LBD"/>
</dbReference>
<dbReference type="Proteomes" id="UP001163064">
    <property type="component" value="Unassembled WGS sequence"/>
</dbReference>
<dbReference type="InterPro" id="IPR010982">
    <property type="entry name" value="Lambda_DNA-bd_dom_sf"/>
</dbReference>
<dbReference type="InterPro" id="IPR001387">
    <property type="entry name" value="Cro/C1-type_HTH"/>
</dbReference>
<evidence type="ECO:0000313" key="2">
    <source>
        <dbReference type="EMBL" id="MCX3058638.1"/>
    </source>
</evidence>
<proteinExistence type="predicted"/>
<dbReference type="Pfam" id="PF17765">
    <property type="entry name" value="MLTR_LBD"/>
    <property type="match status" value="1"/>
</dbReference>
<dbReference type="PANTHER" id="PTHR35010:SF2">
    <property type="entry name" value="BLL4672 PROTEIN"/>
    <property type="match status" value="1"/>
</dbReference>
<dbReference type="EMBL" id="JAPHNL010000013">
    <property type="protein sequence ID" value="MCX3058638.1"/>
    <property type="molecule type" value="Genomic_DNA"/>
</dbReference>
<dbReference type="Gene3D" id="1.10.260.40">
    <property type="entry name" value="lambda repressor-like DNA-binding domains"/>
    <property type="match status" value="1"/>
</dbReference>
<evidence type="ECO:0000259" key="1">
    <source>
        <dbReference type="SMART" id="SM00530"/>
    </source>
</evidence>
<dbReference type="SMART" id="SM00530">
    <property type="entry name" value="HTH_XRE"/>
    <property type="match status" value="1"/>
</dbReference>
<dbReference type="SUPFAM" id="SSF47413">
    <property type="entry name" value="lambda repressor-like DNA-binding domains"/>
    <property type="match status" value="1"/>
</dbReference>
<feature type="domain" description="HTH cro/C1-type" evidence="1">
    <location>
        <begin position="25"/>
        <end position="97"/>
    </location>
</feature>
<dbReference type="Pfam" id="PF13560">
    <property type="entry name" value="HTH_31"/>
    <property type="match status" value="1"/>
</dbReference>
<organism evidence="2 3">
    <name type="scientific">Streptomyces beihaiensis</name>
    <dbReference type="NCBI Taxonomy" id="2984495"/>
    <lineage>
        <taxon>Bacteria</taxon>
        <taxon>Bacillati</taxon>
        <taxon>Actinomycetota</taxon>
        <taxon>Actinomycetes</taxon>
        <taxon>Kitasatosporales</taxon>
        <taxon>Streptomycetaceae</taxon>
        <taxon>Streptomyces</taxon>
    </lineage>
</organism>
<dbReference type="PANTHER" id="PTHR35010">
    <property type="entry name" value="BLL4672 PROTEIN-RELATED"/>
    <property type="match status" value="1"/>
</dbReference>
<gene>
    <name evidence="2" type="ORF">OFY01_02395</name>
</gene>
<sequence>MTATAPTATTAAAADEARRAELAAFLRSRRERISPEQAGLPRTARRRTPGLRREEVAHLAAVGVTWYTWLEQGRAINVSPGVLDAVARALQMDPTERSHAFALAGVSDPRAETACTTITAATLRTMHKLAPFPATVKNARYDILAWNQPYADVFGDPAELAPEHRNGLWLMAMSERWRTQCVERDVMLPAIVAKFRQAMTEHLAEPAWKERLDMLLAASEEFRALWELHDVAPMTPHVKRYLHPDPEIGMLRLEHRHLWLSPDRSAKRLVACVPVDDESEERLERLAARTGAARTGAARTGTLAG</sequence>
<comment type="caution">
    <text evidence="2">The sequence shown here is derived from an EMBL/GenBank/DDBJ whole genome shotgun (WGS) entry which is preliminary data.</text>
</comment>
<reference evidence="2" key="1">
    <citation type="submission" date="2022-10" db="EMBL/GenBank/DDBJ databases">
        <title>Streptomyces beihaiensis sp. nov., a chitin degrading actinobacterium, isolated from shrimp pond soil.</title>
        <authorList>
            <person name="Xie J."/>
            <person name="Shen N."/>
        </authorList>
    </citation>
    <scope>NUCLEOTIDE SEQUENCE</scope>
    <source>
        <strain evidence="2">GXMU-J5</strain>
    </source>
</reference>
<accession>A0ABT3TNM1</accession>
<dbReference type="Gene3D" id="3.30.450.180">
    <property type="match status" value="1"/>
</dbReference>
<name>A0ABT3TNM1_9ACTN</name>